<comment type="caution">
    <text evidence="1">The sequence shown here is derived from an EMBL/GenBank/DDBJ whole genome shotgun (WGS) entry which is preliminary data.</text>
</comment>
<gene>
    <name evidence="1" type="ORF">J1C55_00615</name>
</gene>
<protein>
    <recommendedName>
        <fullName evidence="3">TonB C-terminal domain-containing protein</fullName>
    </recommendedName>
</protein>
<name>A0ABS8EJ59_9FLAO</name>
<dbReference type="EMBL" id="JAFMPT010000001">
    <property type="protein sequence ID" value="MCC1483077.1"/>
    <property type="molecule type" value="Genomic_DNA"/>
</dbReference>
<evidence type="ECO:0000313" key="1">
    <source>
        <dbReference type="EMBL" id="MCC1483077.1"/>
    </source>
</evidence>
<keyword evidence="2" id="KW-1185">Reference proteome</keyword>
<proteinExistence type="predicted"/>
<dbReference type="PROSITE" id="PS51257">
    <property type="entry name" value="PROKAR_LIPOPROTEIN"/>
    <property type="match status" value="1"/>
</dbReference>
<evidence type="ECO:0000313" key="2">
    <source>
        <dbReference type="Proteomes" id="UP000778797"/>
    </source>
</evidence>
<reference evidence="2" key="2">
    <citation type="submission" date="2023-07" db="EMBL/GenBank/DDBJ databases">
        <title>Genome of Winogradskyella sp. E313.</title>
        <authorList>
            <person name="Zhou Y."/>
        </authorList>
    </citation>
    <scope>NUCLEOTIDE SEQUENCE [LARGE SCALE GENOMIC DNA]</scope>
    <source>
        <strain evidence="2">E313</strain>
    </source>
</reference>
<evidence type="ECO:0008006" key="3">
    <source>
        <dbReference type="Google" id="ProtNLM"/>
    </source>
</evidence>
<dbReference type="RefSeq" id="WP_227475493.1">
    <property type="nucleotide sequence ID" value="NZ_JAFMPT010000001.1"/>
</dbReference>
<organism evidence="1 2">
    <name type="scientific">Winogradskyella immobilis</name>
    <dbReference type="NCBI Taxonomy" id="2816852"/>
    <lineage>
        <taxon>Bacteria</taxon>
        <taxon>Pseudomonadati</taxon>
        <taxon>Bacteroidota</taxon>
        <taxon>Flavobacteriia</taxon>
        <taxon>Flavobacteriales</taxon>
        <taxon>Flavobacteriaceae</taxon>
        <taxon>Winogradskyella</taxon>
    </lineage>
</organism>
<accession>A0ABS8EJ59</accession>
<sequence>MKRLLYLFCVVVLYSCNYFENKKIYSEDLLNEELQTIDWNSVDEYPSFSLCDSLSAKVERKTCFTTTLLKHVNQYLALQKIVVSQDIEDTIALKLAIDKKGVIKILDVKAKTETRSAIPKIDSLLRYSITTLPKIFPAIKRGQQVDTEFVLPVAILIE</sequence>
<reference evidence="2" key="1">
    <citation type="submission" date="2021-03" db="EMBL/GenBank/DDBJ databases">
        <title>Genome of Cognatishimia sp. F0-27.</title>
        <authorList>
            <person name="Ping X."/>
        </authorList>
    </citation>
    <scope>NUCLEOTIDE SEQUENCE [LARGE SCALE GENOMIC DNA]</scope>
    <source>
        <strain evidence="2">E313</strain>
    </source>
</reference>
<dbReference type="Proteomes" id="UP000778797">
    <property type="component" value="Unassembled WGS sequence"/>
</dbReference>